<dbReference type="EMBL" id="CP064942">
    <property type="protein sequence ID" value="QPH54749.1"/>
    <property type="molecule type" value="Genomic_DNA"/>
</dbReference>
<sequence length="108" mass="12050">MKALFGIALTYPQLVQADDFTSASVLSWEDSAQDSFFRTSIVMTNIVASQTGQHDHIMTCINGWYETQALQAERHQQIRTVMAQYPDLHPQAIILAVIQDACGSFGEE</sequence>
<dbReference type="AlphaFoldDB" id="A0A7S9LT14"/>
<organism evidence="1 2">
    <name type="scientific">Pontivivens ytuae</name>
    <dbReference type="NCBI Taxonomy" id="2789856"/>
    <lineage>
        <taxon>Bacteria</taxon>
        <taxon>Pseudomonadati</taxon>
        <taxon>Pseudomonadota</taxon>
        <taxon>Alphaproteobacteria</taxon>
        <taxon>Rhodobacterales</taxon>
        <taxon>Paracoccaceae</taxon>
        <taxon>Pontivivens</taxon>
    </lineage>
</organism>
<dbReference type="KEGG" id="poz:I0K15_02930"/>
<evidence type="ECO:0000313" key="1">
    <source>
        <dbReference type="EMBL" id="QPH54749.1"/>
    </source>
</evidence>
<dbReference type="Proteomes" id="UP000594800">
    <property type="component" value="Chromosome"/>
</dbReference>
<evidence type="ECO:0000313" key="2">
    <source>
        <dbReference type="Proteomes" id="UP000594800"/>
    </source>
</evidence>
<evidence type="ECO:0008006" key="3">
    <source>
        <dbReference type="Google" id="ProtNLM"/>
    </source>
</evidence>
<dbReference type="RefSeq" id="WP_196103954.1">
    <property type="nucleotide sequence ID" value="NZ_CP064942.1"/>
</dbReference>
<accession>A0A7S9LT14</accession>
<proteinExistence type="predicted"/>
<keyword evidence="2" id="KW-1185">Reference proteome</keyword>
<reference evidence="1 2" key="1">
    <citation type="submission" date="2020-11" db="EMBL/GenBank/DDBJ databases">
        <title>Description of Pontivivens ytuae sp. nov. isolated from deep sea sediment of Mariana Trench.</title>
        <authorList>
            <person name="Wang Z."/>
            <person name="Sun Q.-L."/>
            <person name="Xu X.-D."/>
            <person name="Tang Y.-Z."/>
            <person name="Zhang J."/>
        </authorList>
    </citation>
    <scope>NUCLEOTIDE SEQUENCE [LARGE SCALE GENOMIC DNA]</scope>
    <source>
        <strain evidence="1 2">MT2928</strain>
    </source>
</reference>
<gene>
    <name evidence="1" type="ORF">I0K15_02930</name>
</gene>
<name>A0A7S9LT14_9RHOB</name>
<protein>
    <recommendedName>
        <fullName evidence="3">Rap1a immunity protein domain-containing protein</fullName>
    </recommendedName>
</protein>